<accession>A0ABF7R8T2</accession>
<sequence>MTMPPIRRLFVLMLENRSYDNIFGWSDLQGLTPDGVPTRADGLSGKPQFVNIGVNGNACSVDKDAPYQLNVDLGHEFLDVLVQMSGNPDAAMSKGQYPTLAASANALGFAYNLGPHAADAFRCFTPEQLPVLNFLAGEFAVCDRWFASMPGPTWPNRFFALAGTSWGLDHSPGTIQTVEANLFDGARFGNGSDTLFTRLTPQEWLIAYGDTPQSWSLKGIERSSQRFLHHQELINALRNGQLDASFIFIEPTYDPIGHFSSGQSMHPCGDVRKGEVLVASIYNAIRESRYWEESVLLIVFDEHGGFFDHVIPDDTVVPASQRLASASPTSLTQYGFRFDRYGFRVPAIVVSPYIKAGTIDHTFYDHAAIAKTLAPIVRRQKPPLLTTQRFAQANDFWRVLTLREPRRNIDPCPAVSAPHLSPASIRPPSQSVAAFGTINWPGGSFYGGA</sequence>
<keyword evidence="3" id="KW-1185">Reference proteome</keyword>
<evidence type="ECO:0000313" key="2">
    <source>
        <dbReference type="EMBL" id="CEJ17885.1"/>
    </source>
</evidence>
<organism evidence="2 3">
    <name type="scientific">Ralstonia solanacearum IPO1609</name>
    <dbReference type="NCBI Taxonomy" id="564066"/>
    <lineage>
        <taxon>Bacteria</taxon>
        <taxon>Pseudomonadati</taxon>
        <taxon>Pseudomonadota</taxon>
        <taxon>Betaproteobacteria</taxon>
        <taxon>Burkholderiales</taxon>
        <taxon>Burkholderiaceae</taxon>
        <taxon>Ralstonia</taxon>
        <taxon>Ralstonia solanacearum species complex</taxon>
    </lineage>
</organism>
<dbReference type="Pfam" id="PF04185">
    <property type="entry name" value="Phosphoesterase"/>
    <property type="match status" value="1"/>
</dbReference>
<dbReference type="Gene3D" id="3.40.720.10">
    <property type="entry name" value="Alkaline Phosphatase, subunit A"/>
    <property type="match status" value="2"/>
</dbReference>
<dbReference type="SUPFAM" id="SSF53649">
    <property type="entry name" value="Alkaline phosphatase-like"/>
    <property type="match status" value="1"/>
</dbReference>
<dbReference type="InterPro" id="IPR007312">
    <property type="entry name" value="Phosphoesterase"/>
</dbReference>
<protein>
    <submittedName>
        <fullName evidence="2">Phosphoesterase protein</fullName>
    </submittedName>
</protein>
<keyword evidence="1" id="KW-0378">Hydrolase</keyword>
<evidence type="ECO:0000256" key="1">
    <source>
        <dbReference type="ARBA" id="ARBA00022801"/>
    </source>
</evidence>
<proteinExistence type="predicted"/>
<dbReference type="AlphaFoldDB" id="A0ABF7R8T2"/>
<dbReference type="Proteomes" id="UP000053470">
    <property type="component" value="Unassembled WGS sequence"/>
</dbReference>
<reference evidence="2" key="1">
    <citation type="submission" date="2014-11" db="EMBL/GenBank/DDBJ databases">
        <authorList>
            <person name="Genoscope - CEA"/>
        </authorList>
    </citation>
    <scope>NUCLEOTIDE SEQUENCE</scope>
    <source>
        <strain evidence="2">IPO1609</strain>
    </source>
</reference>
<dbReference type="GO" id="GO:0016788">
    <property type="term" value="F:hydrolase activity, acting on ester bonds"/>
    <property type="evidence" value="ECO:0007669"/>
    <property type="project" value="UniProtKB-ARBA"/>
</dbReference>
<reference evidence="2" key="2">
    <citation type="submission" date="2022-04" db="EMBL/GenBank/DDBJ databases">
        <title>Genomic draft of R. solanacearum strain IPO1609, a phylotype IIB1/biovar 2/race 3 strain isolated from potato in Europe.</title>
        <authorList>
            <person name="Boucher C."/>
            <person name="Carrere S."/>
            <person name="Dossat C."/>
            <person name="Elbaz M."/>
            <person name="Genin S."/>
            <person name="Gouzy J."/>
            <person name="Prior P."/>
            <person name="Segurens B."/>
            <person name="Wincker P."/>
        </authorList>
    </citation>
    <scope>NUCLEOTIDE SEQUENCE</scope>
    <source>
        <strain evidence="2">IPO1609</strain>
    </source>
</reference>
<dbReference type="EMBL" id="LN651282">
    <property type="protein sequence ID" value="CEJ17885.1"/>
    <property type="molecule type" value="Genomic_DNA"/>
</dbReference>
<dbReference type="InterPro" id="IPR017850">
    <property type="entry name" value="Alkaline_phosphatase_core_sf"/>
</dbReference>
<dbReference type="PANTHER" id="PTHR31956:SF2">
    <property type="entry name" value="NON-SPECIFIC PHOSPHOLIPASE C6"/>
    <property type="match status" value="1"/>
</dbReference>
<evidence type="ECO:0000313" key="3">
    <source>
        <dbReference type="Proteomes" id="UP000053470"/>
    </source>
</evidence>
<name>A0ABF7R8T2_RALSL</name>
<gene>
    <name evidence="2" type="ORF">RSIPO_00057</name>
</gene>
<dbReference type="PANTHER" id="PTHR31956">
    <property type="entry name" value="NON-SPECIFIC PHOSPHOLIPASE C4-RELATED"/>
    <property type="match status" value="1"/>
</dbReference>